<keyword evidence="1 3" id="KW-0732">Signal</keyword>
<evidence type="ECO:0000256" key="2">
    <source>
        <dbReference type="SAM" id="MobiDB-lite"/>
    </source>
</evidence>
<dbReference type="SUPFAM" id="SSF69318">
    <property type="entry name" value="Integrin alpha N-terminal domain"/>
    <property type="match status" value="1"/>
</dbReference>
<dbReference type="InterPro" id="IPR013517">
    <property type="entry name" value="FG-GAP"/>
</dbReference>
<dbReference type="InterPro" id="IPR028994">
    <property type="entry name" value="Integrin_alpha_N"/>
</dbReference>
<proteinExistence type="predicted"/>
<feature type="chain" id="PRO_5035325408" evidence="3">
    <location>
        <begin position="26"/>
        <end position="583"/>
    </location>
</feature>
<dbReference type="Pfam" id="PF13517">
    <property type="entry name" value="FG-GAP_3"/>
    <property type="match status" value="1"/>
</dbReference>
<accession>A0A8J6NEX3</accession>
<feature type="signal peptide" evidence="3">
    <location>
        <begin position="1"/>
        <end position="25"/>
    </location>
</feature>
<comment type="caution">
    <text evidence="4">The sequence shown here is derived from an EMBL/GenBank/DDBJ whole genome shotgun (WGS) entry which is preliminary data.</text>
</comment>
<sequence>MFKHTRIVSCLILIFFLFALNTVSASDSPQKTLAILPLKINAQKDLSYLKNGIRNMLSSRLAANTGYRISEASLVEKHAAESGTLSQPEQIQNLGEKIGADYVLTVDLTSIGTSYSLDSKVFSTDGSQPVETYYSSASNENEIIAAVDSLSKDIAARSFHKGSQARITTPTAPSVRYPENPDMPSVPSSSFQTAHPDRAFMQPGHYGQATGSPFIRPMGISGNLGFTKTQNLNYSMQGMDIGDVDGDGVDDIVIASTNKIIAYHIIGNRLQKFGEISTLVRNRIISVNLGDINNNGKAEIYVTAIDWVTPDSFGVEWQEKDFTYLFKDEKWYVKPMNIPGPGLILAGQHGGIDSPFTSGIYELDIVNSALQSKEQLPVPGDINLFDFSMADLDGDGKAEVISIDQADRLKVRQTSGKQMWKGDGRYGGSLRYIGGRSRYAQTEGPDSPLEDIDGAENISEDRIYIPSRIVVEDINNDNLPDIILNKNLSTASRLLKNLKSYPSGEIHGLVWNGIGMSELWHTRKLDGYVATYQLVKDKQNSNKAVLYVGLIMQTGWMDVFSAKESTVLIYQLDFSNQDQQAVN</sequence>
<evidence type="ECO:0000256" key="3">
    <source>
        <dbReference type="SAM" id="SignalP"/>
    </source>
</evidence>
<organism evidence="4 5">
    <name type="scientific">Candidatus Desulfobia pelagia</name>
    <dbReference type="NCBI Taxonomy" id="2841692"/>
    <lineage>
        <taxon>Bacteria</taxon>
        <taxon>Pseudomonadati</taxon>
        <taxon>Thermodesulfobacteriota</taxon>
        <taxon>Desulfobulbia</taxon>
        <taxon>Desulfobulbales</taxon>
        <taxon>Desulfobulbaceae</taxon>
        <taxon>Candidatus Desulfobia</taxon>
    </lineage>
</organism>
<gene>
    <name evidence="4" type="ORF">H8E41_09195</name>
</gene>
<evidence type="ECO:0000313" key="4">
    <source>
        <dbReference type="EMBL" id="MBC8318070.1"/>
    </source>
</evidence>
<dbReference type="Proteomes" id="UP000614424">
    <property type="component" value="Unassembled WGS sequence"/>
</dbReference>
<dbReference type="AlphaFoldDB" id="A0A8J6NEX3"/>
<reference evidence="4 5" key="1">
    <citation type="submission" date="2020-08" db="EMBL/GenBank/DDBJ databases">
        <title>Bridging the membrane lipid divide: bacteria of the FCB group superphylum have the potential to synthesize archaeal ether lipids.</title>
        <authorList>
            <person name="Villanueva L."/>
            <person name="Von Meijenfeldt F.A.B."/>
            <person name="Westbye A.B."/>
            <person name="Yadav S."/>
            <person name="Hopmans E.C."/>
            <person name="Dutilh B.E."/>
            <person name="Sinninghe Damste J.S."/>
        </authorList>
    </citation>
    <scope>NUCLEOTIDE SEQUENCE [LARGE SCALE GENOMIC DNA]</scope>
    <source>
        <strain evidence="4">NIOZ-UU47</strain>
    </source>
</reference>
<protein>
    <submittedName>
        <fullName evidence="4">VCBS repeat-containing protein</fullName>
    </submittedName>
</protein>
<feature type="region of interest" description="Disordered" evidence="2">
    <location>
        <begin position="161"/>
        <end position="192"/>
    </location>
</feature>
<dbReference type="Gene3D" id="3.40.50.10610">
    <property type="entry name" value="ABC-type transport auxiliary lipoprotein component"/>
    <property type="match status" value="1"/>
</dbReference>
<dbReference type="EMBL" id="JACNJZ010000126">
    <property type="protein sequence ID" value="MBC8318070.1"/>
    <property type="molecule type" value="Genomic_DNA"/>
</dbReference>
<name>A0A8J6NEX3_9BACT</name>
<evidence type="ECO:0000256" key="1">
    <source>
        <dbReference type="ARBA" id="ARBA00022729"/>
    </source>
</evidence>
<evidence type="ECO:0000313" key="5">
    <source>
        <dbReference type="Proteomes" id="UP000614424"/>
    </source>
</evidence>